<proteinExistence type="predicted"/>
<feature type="transmembrane region" description="Helical" evidence="6">
    <location>
        <begin position="67"/>
        <end position="87"/>
    </location>
</feature>
<keyword evidence="9" id="KW-1185">Reference proteome</keyword>
<comment type="caution">
    <text evidence="8">The sequence shown here is derived from an EMBL/GenBank/DDBJ whole genome shotgun (WGS) entry which is preliminary data.</text>
</comment>
<feature type="transmembrane region" description="Helical" evidence="6">
    <location>
        <begin position="36"/>
        <end position="55"/>
    </location>
</feature>
<evidence type="ECO:0000256" key="3">
    <source>
        <dbReference type="ARBA" id="ARBA00022692"/>
    </source>
</evidence>
<dbReference type="InterPro" id="IPR020846">
    <property type="entry name" value="MFS_dom"/>
</dbReference>
<dbReference type="InterPro" id="IPR001958">
    <property type="entry name" value="Tet-R_TetA/multi-R_MdtG-like"/>
</dbReference>
<dbReference type="InterPro" id="IPR036259">
    <property type="entry name" value="MFS_trans_sf"/>
</dbReference>
<keyword evidence="4 6" id="KW-1133">Transmembrane helix</keyword>
<dbReference type="Gene3D" id="1.20.1250.20">
    <property type="entry name" value="MFS general substrate transporter like domains"/>
    <property type="match status" value="1"/>
</dbReference>
<feature type="transmembrane region" description="Helical" evidence="6">
    <location>
        <begin position="319"/>
        <end position="337"/>
    </location>
</feature>
<evidence type="ECO:0000313" key="9">
    <source>
        <dbReference type="Proteomes" id="UP000618931"/>
    </source>
</evidence>
<evidence type="ECO:0000313" key="8">
    <source>
        <dbReference type="EMBL" id="MBF9221440.1"/>
    </source>
</evidence>
<name>A0ABS0I3A7_9BACT</name>
<dbReference type="InterPro" id="IPR011701">
    <property type="entry name" value="MFS"/>
</dbReference>
<reference evidence="8 9" key="1">
    <citation type="submission" date="2020-11" db="EMBL/GenBank/DDBJ databases">
        <authorList>
            <person name="Kim M.K."/>
        </authorList>
    </citation>
    <scope>NUCLEOTIDE SEQUENCE [LARGE SCALE GENOMIC DNA]</scope>
    <source>
        <strain evidence="8 9">BT662</strain>
    </source>
</reference>
<dbReference type="EMBL" id="JADQDM010000003">
    <property type="protein sequence ID" value="MBF9221440.1"/>
    <property type="molecule type" value="Genomic_DNA"/>
</dbReference>
<keyword evidence="3 6" id="KW-0812">Transmembrane</keyword>
<feature type="transmembrane region" description="Helical" evidence="6">
    <location>
        <begin position="343"/>
        <end position="366"/>
    </location>
</feature>
<accession>A0ABS0I3A7</accession>
<feature type="transmembrane region" description="Helical" evidence="6">
    <location>
        <begin position="378"/>
        <end position="400"/>
    </location>
</feature>
<keyword evidence="2" id="KW-0813">Transport</keyword>
<feature type="transmembrane region" description="Helical" evidence="6">
    <location>
        <begin position="99"/>
        <end position="117"/>
    </location>
</feature>
<gene>
    <name evidence="8" type="ORF">I2H31_10020</name>
</gene>
<feature type="transmembrane region" description="Helical" evidence="6">
    <location>
        <begin position="156"/>
        <end position="179"/>
    </location>
</feature>
<dbReference type="SUPFAM" id="SSF103473">
    <property type="entry name" value="MFS general substrate transporter"/>
    <property type="match status" value="1"/>
</dbReference>
<evidence type="ECO:0000256" key="2">
    <source>
        <dbReference type="ARBA" id="ARBA00022448"/>
    </source>
</evidence>
<dbReference type="Pfam" id="PF07690">
    <property type="entry name" value="MFS_1"/>
    <property type="match status" value="1"/>
</dbReference>
<dbReference type="Proteomes" id="UP000618931">
    <property type="component" value="Unassembled WGS sequence"/>
</dbReference>
<feature type="transmembrane region" description="Helical" evidence="6">
    <location>
        <begin position="255"/>
        <end position="275"/>
    </location>
</feature>
<sequence>MLRLLAGLELAGPGANRAPTFAAVPPPLPSHRRLPLLYAIILVDVVVGAAVGPVLPEFVRGLRQPQLWLSVGTGIFLGVQLFSAPLLGRLGDGYGRRPIFILSAVGTLLANALLLPVRAGLYFVNRVSDGLTNGMYATARSAITDVSRPEQLFRNLGIEGAIISLGFVLGPMAAGLLLTALQVPPARQATYVVRLALALAALNVLLALWLPETHRQRNGVRGAELRAELARSVNPFTLWARLRAKNASNPGIRRIVLTQVALTLSTGYYFYFVPFASLSALRMDARAISYFFMFFGALSVGLNYVFYTYFADRINQRRAIVWLAALGAPVLAGYGLVGASRPALYVLVTLDCLTLSLIQGLLEGLLARRTTEADRGEIFGLNQAFQGLASFGTTLVFGGLSVLDLRLPWAWFAVCLAAVAWLAARQGPAADAPRPEPAGPAA</sequence>
<organism evidence="8 9">
    <name type="scientific">Hymenobacter ruricola</name>
    <dbReference type="NCBI Taxonomy" id="2791023"/>
    <lineage>
        <taxon>Bacteria</taxon>
        <taxon>Pseudomonadati</taxon>
        <taxon>Bacteroidota</taxon>
        <taxon>Cytophagia</taxon>
        <taxon>Cytophagales</taxon>
        <taxon>Hymenobacteraceae</taxon>
        <taxon>Hymenobacter</taxon>
    </lineage>
</organism>
<evidence type="ECO:0000256" key="6">
    <source>
        <dbReference type="SAM" id="Phobius"/>
    </source>
</evidence>
<evidence type="ECO:0000256" key="4">
    <source>
        <dbReference type="ARBA" id="ARBA00022989"/>
    </source>
</evidence>
<keyword evidence="5 6" id="KW-0472">Membrane</keyword>
<dbReference type="PROSITE" id="PS50850">
    <property type="entry name" value="MFS"/>
    <property type="match status" value="1"/>
</dbReference>
<feature type="transmembrane region" description="Helical" evidence="6">
    <location>
        <begin position="287"/>
        <end position="307"/>
    </location>
</feature>
<feature type="transmembrane region" description="Helical" evidence="6">
    <location>
        <begin position="191"/>
        <end position="211"/>
    </location>
</feature>
<dbReference type="PANTHER" id="PTHR23504:SF15">
    <property type="entry name" value="MAJOR FACILITATOR SUPERFAMILY (MFS) PROFILE DOMAIN-CONTAINING PROTEIN"/>
    <property type="match status" value="1"/>
</dbReference>
<comment type="subcellular location">
    <subcellularLocation>
        <location evidence="1">Membrane</location>
        <topology evidence="1">Multi-pass membrane protein</topology>
    </subcellularLocation>
</comment>
<dbReference type="PRINTS" id="PR01035">
    <property type="entry name" value="TCRTETA"/>
</dbReference>
<evidence type="ECO:0000259" key="7">
    <source>
        <dbReference type="PROSITE" id="PS50850"/>
    </source>
</evidence>
<dbReference type="PANTHER" id="PTHR23504">
    <property type="entry name" value="MAJOR FACILITATOR SUPERFAMILY DOMAIN-CONTAINING PROTEIN 10"/>
    <property type="match status" value="1"/>
</dbReference>
<protein>
    <submittedName>
        <fullName evidence="8">MFS transporter</fullName>
    </submittedName>
</protein>
<evidence type="ECO:0000256" key="1">
    <source>
        <dbReference type="ARBA" id="ARBA00004141"/>
    </source>
</evidence>
<feature type="domain" description="Major facilitator superfamily (MFS) profile" evidence="7">
    <location>
        <begin position="32"/>
        <end position="428"/>
    </location>
</feature>
<feature type="transmembrane region" description="Helical" evidence="6">
    <location>
        <begin position="406"/>
        <end position="424"/>
    </location>
</feature>
<evidence type="ECO:0000256" key="5">
    <source>
        <dbReference type="ARBA" id="ARBA00023136"/>
    </source>
</evidence>